<evidence type="ECO:0008006" key="2">
    <source>
        <dbReference type="Google" id="ProtNLM"/>
    </source>
</evidence>
<protein>
    <recommendedName>
        <fullName evidence="2">SnoaL-like domain-containing protein</fullName>
    </recommendedName>
</protein>
<dbReference type="AlphaFoldDB" id="A0A382QFS8"/>
<evidence type="ECO:0000313" key="1">
    <source>
        <dbReference type="EMBL" id="SVC83755.1"/>
    </source>
</evidence>
<dbReference type="EMBL" id="UINC01113856">
    <property type="protein sequence ID" value="SVC83755.1"/>
    <property type="molecule type" value="Genomic_DNA"/>
</dbReference>
<dbReference type="Gene3D" id="3.10.450.50">
    <property type="match status" value="1"/>
</dbReference>
<name>A0A382QFS8_9ZZZZ</name>
<sequence length="178" mass="20308">MISNLKPLLFFIILSKISFGNQTDIRMMEIADLAAINILIDNYSKTEDDGTLLEQAKLMSDDRVWIGNNGAGRITNQSLNMNMQQTQVDALFKSISGIKWFTDARDRLIKFYGDGNVAVASFYWYRTFVLPPNTSFENRDIMSKQLDPIAISLVLEKKEGNWKIVHSHTSLLVKQNNK</sequence>
<dbReference type="SUPFAM" id="SSF54427">
    <property type="entry name" value="NTF2-like"/>
    <property type="match status" value="1"/>
</dbReference>
<gene>
    <name evidence="1" type="ORF">METZ01_LOCUS336609</name>
</gene>
<organism evidence="1">
    <name type="scientific">marine metagenome</name>
    <dbReference type="NCBI Taxonomy" id="408172"/>
    <lineage>
        <taxon>unclassified sequences</taxon>
        <taxon>metagenomes</taxon>
        <taxon>ecological metagenomes</taxon>
    </lineage>
</organism>
<accession>A0A382QFS8</accession>
<reference evidence="1" key="1">
    <citation type="submission" date="2018-05" db="EMBL/GenBank/DDBJ databases">
        <authorList>
            <person name="Lanie J.A."/>
            <person name="Ng W.-L."/>
            <person name="Kazmierczak K.M."/>
            <person name="Andrzejewski T.M."/>
            <person name="Davidsen T.M."/>
            <person name="Wayne K.J."/>
            <person name="Tettelin H."/>
            <person name="Glass J.I."/>
            <person name="Rusch D."/>
            <person name="Podicherti R."/>
            <person name="Tsui H.-C.T."/>
            <person name="Winkler M.E."/>
        </authorList>
    </citation>
    <scope>NUCLEOTIDE SEQUENCE</scope>
</reference>
<dbReference type="InterPro" id="IPR032710">
    <property type="entry name" value="NTF2-like_dom_sf"/>
</dbReference>
<proteinExistence type="predicted"/>